<sequence length="393" mass="45203">MNPRPLEEAKSNAENVLRVKLGKLKKMQADLITAIDAIDATLDQNRKATMSDSDLRMKIGEKLQDVVFKFEGLPILSLIVNYMQADENLTDFQRNMQNDPSRQAKSFHREDENRNYRHEESEHYPQQPRHLRESGKNDYTNPDPSERALSSKREISSYGNKVVDTKMTGVDLNKYSFGDNRVAALYQDHVEGKESFSKSETEIKVPTNYNCQENMMPSSSQSADDKDEKRSSSEKSRVMACNFDKTKTTEEAMTSGESSYWPKSQKIKKDRFYLMPIKDMADLIKLKTMNGIGAQFAHHELFQREAGLPPNSIGKRYLFFTTDNELMTQIDLYEQGVGQKIVKQPGQSTMFTNFRSIREIQAHRNGEKEISKKEFDRADKKLTATRHPATNYC</sequence>
<feature type="region of interest" description="Disordered" evidence="1">
    <location>
        <begin position="93"/>
        <end position="154"/>
    </location>
</feature>
<keyword evidence="3" id="KW-1185">Reference proteome</keyword>
<dbReference type="AlphaFoldDB" id="E4XEK1"/>
<dbReference type="InParanoid" id="E4XEK1"/>
<reference evidence="2 3" key="1">
    <citation type="journal article" date="2010" name="Science">
        <title>Plasticity of animal genome architecture unmasked by rapid evolution of a pelagic tunicate.</title>
        <authorList>
            <person name="Denoeud F."/>
            <person name="Henriet S."/>
            <person name="Mungpakdee S."/>
            <person name="Aury J.M."/>
            <person name="Da Silva C."/>
            <person name="Brinkmann H."/>
            <person name="Mikhaleva J."/>
            <person name="Olsen L.C."/>
            <person name="Jubin C."/>
            <person name="Canestro C."/>
            <person name="Bouquet J.M."/>
            <person name="Danks G."/>
            <person name="Poulain J."/>
            <person name="Campsteijn C."/>
            <person name="Adamski M."/>
            <person name="Cross I."/>
            <person name="Yadetie F."/>
            <person name="Muffato M."/>
            <person name="Louis A."/>
            <person name="Butcher S."/>
            <person name="Tsagkogeorga G."/>
            <person name="Konrad A."/>
            <person name="Singh S."/>
            <person name="Jensen M.F."/>
            <person name="Cong E.H."/>
            <person name="Eikeseth-Otteraa H."/>
            <person name="Noel B."/>
            <person name="Anthouard V."/>
            <person name="Porcel B.M."/>
            <person name="Kachouri-Lafond R."/>
            <person name="Nishino A."/>
            <person name="Ugolini M."/>
            <person name="Chourrout P."/>
            <person name="Nishida H."/>
            <person name="Aasland R."/>
            <person name="Huzurbazar S."/>
            <person name="Westhof E."/>
            <person name="Delsuc F."/>
            <person name="Lehrach H."/>
            <person name="Reinhardt R."/>
            <person name="Weissenbach J."/>
            <person name="Roy S.W."/>
            <person name="Artiguenave F."/>
            <person name="Postlethwait J.H."/>
            <person name="Manak J.R."/>
            <person name="Thompson E.M."/>
            <person name="Jaillon O."/>
            <person name="Du Pasquier L."/>
            <person name="Boudinot P."/>
            <person name="Liberles D.A."/>
            <person name="Volff J.N."/>
            <person name="Philippe H."/>
            <person name="Lenhard B."/>
            <person name="Roest Crollius H."/>
            <person name="Wincker P."/>
            <person name="Chourrout D."/>
        </authorList>
    </citation>
    <scope>NUCLEOTIDE SEQUENCE [LARGE SCALE GENOMIC DNA]</scope>
</reference>
<accession>E4XEK1</accession>
<evidence type="ECO:0000256" key="1">
    <source>
        <dbReference type="SAM" id="MobiDB-lite"/>
    </source>
</evidence>
<dbReference type="EMBL" id="FN653042">
    <property type="protein sequence ID" value="CBY19496.1"/>
    <property type="molecule type" value="Genomic_DNA"/>
</dbReference>
<name>E4XEK1_OIKDI</name>
<proteinExistence type="predicted"/>
<feature type="compositionally biased region" description="Polar residues" evidence="1">
    <location>
        <begin position="210"/>
        <end position="222"/>
    </location>
</feature>
<evidence type="ECO:0000313" key="2">
    <source>
        <dbReference type="EMBL" id="CBY19496.1"/>
    </source>
</evidence>
<feature type="compositionally biased region" description="Basic and acidic residues" evidence="1">
    <location>
        <begin position="223"/>
        <end position="237"/>
    </location>
</feature>
<protein>
    <submittedName>
        <fullName evidence="2">Uncharacterized protein</fullName>
    </submittedName>
</protein>
<gene>
    <name evidence="2" type="ORF">GSOID_T00008640001</name>
</gene>
<evidence type="ECO:0000313" key="3">
    <source>
        <dbReference type="Proteomes" id="UP000001307"/>
    </source>
</evidence>
<organism evidence="2 3">
    <name type="scientific">Oikopleura dioica</name>
    <name type="common">Tunicate</name>
    <dbReference type="NCBI Taxonomy" id="34765"/>
    <lineage>
        <taxon>Eukaryota</taxon>
        <taxon>Metazoa</taxon>
        <taxon>Chordata</taxon>
        <taxon>Tunicata</taxon>
        <taxon>Appendicularia</taxon>
        <taxon>Copelata</taxon>
        <taxon>Oikopleuridae</taxon>
        <taxon>Oikopleura</taxon>
    </lineage>
</organism>
<feature type="region of interest" description="Disordered" evidence="1">
    <location>
        <begin position="210"/>
        <end position="238"/>
    </location>
</feature>
<feature type="compositionally biased region" description="Basic and acidic residues" evidence="1">
    <location>
        <begin position="107"/>
        <end position="123"/>
    </location>
</feature>
<feature type="compositionally biased region" description="Basic and acidic residues" evidence="1">
    <location>
        <begin position="144"/>
        <end position="154"/>
    </location>
</feature>
<feature type="compositionally biased region" description="Polar residues" evidence="1">
    <location>
        <begin position="93"/>
        <end position="104"/>
    </location>
</feature>
<dbReference type="OrthoDB" id="10679011at2759"/>
<dbReference type="Proteomes" id="UP000001307">
    <property type="component" value="Unassembled WGS sequence"/>
</dbReference>